<comment type="caution">
    <text evidence="1">The sequence shown here is derived from an EMBL/GenBank/DDBJ whole genome shotgun (WGS) entry which is preliminary data.</text>
</comment>
<name>A0A7J0DDP2_9ERIC</name>
<protein>
    <submittedName>
        <fullName evidence="1">Uncharacterized protein</fullName>
    </submittedName>
</protein>
<reference evidence="2" key="1">
    <citation type="submission" date="2019-07" db="EMBL/GenBank/DDBJ databases">
        <title>De Novo Assembly of kiwifruit Actinidia rufa.</title>
        <authorList>
            <person name="Sugita-Konishi S."/>
            <person name="Sato K."/>
            <person name="Mori E."/>
            <person name="Abe Y."/>
            <person name="Kisaki G."/>
            <person name="Hamano K."/>
            <person name="Suezawa K."/>
            <person name="Otani M."/>
            <person name="Fukuda T."/>
            <person name="Manabe T."/>
            <person name="Gomi K."/>
            <person name="Tabuchi M."/>
            <person name="Akimitsu K."/>
            <person name="Kataoka I."/>
        </authorList>
    </citation>
    <scope>NUCLEOTIDE SEQUENCE [LARGE SCALE GENOMIC DNA]</scope>
    <source>
        <strain evidence="2">cv. Fuchu</strain>
    </source>
</reference>
<dbReference type="EMBL" id="BJWL01000181">
    <property type="protein sequence ID" value="GFS33144.1"/>
    <property type="molecule type" value="Genomic_DNA"/>
</dbReference>
<organism evidence="1 2">
    <name type="scientific">Actinidia rufa</name>
    <dbReference type="NCBI Taxonomy" id="165716"/>
    <lineage>
        <taxon>Eukaryota</taxon>
        <taxon>Viridiplantae</taxon>
        <taxon>Streptophyta</taxon>
        <taxon>Embryophyta</taxon>
        <taxon>Tracheophyta</taxon>
        <taxon>Spermatophyta</taxon>
        <taxon>Magnoliopsida</taxon>
        <taxon>eudicotyledons</taxon>
        <taxon>Gunneridae</taxon>
        <taxon>Pentapetalae</taxon>
        <taxon>asterids</taxon>
        <taxon>Ericales</taxon>
        <taxon>Actinidiaceae</taxon>
        <taxon>Actinidia</taxon>
    </lineage>
</organism>
<keyword evidence="2" id="KW-1185">Reference proteome</keyword>
<proteinExistence type="predicted"/>
<evidence type="ECO:0000313" key="1">
    <source>
        <dbReference type="EMBL" id="GFS33144.1"/>
    </source>
</evidence>
<sequence length="292" mass="31695">MYCVVRHKKDLETKMYTSNHYPDKDLYLDDFVWVSGNWEFQADDLDCFSFLRFRGYVPAEGSASVVGDEEKDVEVEEGEEVNQGEEKIPNIAPPTQILAVEPVLVLNSNFKAADDLAFPKVAPATEDFIEHSFNLGGSSGSSSGEEVGLAPKIRALGKKKVTNASSSRDYETCLALGNAIMLPQDVSYLDGEGLEEFKDKLIMQSIQAHNKAKASLAQLNKALQKNVELKRVASKEGAAVEVGTILDNELDRGRGEDVDVDVALGNELGKGKVEGVVGAEGVGADEENPPKE</sequence>
<gene>
    <name evidence="1" type="ORF">Acr_00g0026590</name>
</gene>
<dbReference type="AlphaFoldDB" id="A0A7J0DDP2"/>
<dbReference type="Proteomes" id="UP000585474">
    <property type="component" value="Unassembled WGS sequence"/>
</dbReference>
<accession>A0A7J0DDP2</accession>
<evidence type="ECO:0000313" key="2">
    <source>
        <dbReference type="Proteomes" id="UP000585474"/>
    </source>
</evidence>